<dbReference type="PROSITE" id="PS51077">
    <property type="entry name" value="HTH_ICLR"/>
    <property type="match status" value="1"/>
</dbReference>
<dbReference type="SMART" id="SM00346">
    <property type="entry name" value="HTH_ICLR"/>
    <property type="match status" value="1"/>
</dbReference>
<dbReference type="SUPFAM" id="SSF55781">
    <property type="entry name" value="GAF domain-like"/>
    <property type="match status" value="1"/>
</dbReference>
<dbReference type="Gene3D" id="3.30.450.40">
    <property type="match status" value="1"/>
</dbReference>
<keyword evidence="4" id="KW-0804">Transcription</keyword>
<dbReference type="FunFam" id="1.10.10.10:FF:000056">
    <property type="entry name" value="IclR family transcriptional regulator"/>
    <property type="match status" value="1"/>
</dbReference>
<dbReference type="GO" id="GO:0003677">
    <property type="term" value="F:DNA binding"/>
    <property type="evidence" value="ECO:0007669"/>
    <property type="project" value="UniProtKB-KW"/>
</dbReference>
<feature type="domain" description="HTH iclR-type" evidence="7">
    <location>
        <begin position="14"/>
        <end position="74"/>
    </location>
</feature>
<name>A0A6G9D172_RHOER</name>
<dbReference type="Gene3D" id="1.10.10.10">
    <property type="entry name" value="Winged helix-like DNA-binding domain superfamily/Winged helix DNA-binding domain"/>
    <property type="match status" value="1"/>
</dbReference>
<dbReference type="EMBL" id="CP050124">
    <property type="protein sequence ID" value="QIP42908.1"/>
    <property type="molecule type" value="Genomic_DNA"/>
</dbReference>
<feature type="domain" description="IclR-ED" evidence="8">
    <location>
        <begin position="75"/>
        <end position="259"/>
    </location>
</feature>
<evidence type="ECO:0000256" key="2">
    <source>
        <dbReference type="ARBA" id="ARBA00023015"/>
    </source>
</evidence>
<gene>
    <name evidence="9" type="ORF">G9444_5665</name>
</gene>
<dbReference type="GO" id="GO:0046278">
    <property type="term" value="P:3,4-dihydroxybenzoate metabolic process"/>
    <property type="evidence" value="ECO:0007669"/>
    <property type="project" value="InterPro"/>
</dbReference>
<dbReference type="NCBIfam" id="TIGR02431">
    <property type="entry name" value="pcaR_pcaU"/>
    <property type="match status" value="1"/>
</dbReference>
<dbReference type="Pfam" id="PF09339">
    <property type="entry name" value="HTH_IclR"/>
    <property type="match status" value="1"/>
</dbReference>
<evidence type="ECO:0000313" key="10">
    <source>
        <dbReference type="Proteomes" id="UP000502345"/>
    </source>
</evidence>
<accession>A0A6G9D172</accession>
<dbReference type="PROSITE" id="PS51078">
    <property type="entry name" value="ICLR_ED"/>
    <property type="match status" value="1"/>
</dbReference>
<evidence type="ECO:0000256" key="3">
    <source>
        <dbReference type="ARBA" id="ARBA00023125"/>
    </source>
</evidence>
<dbReference type="GO" id="GO:0045892">
    <property type="term" value="P:negative regulation of DNA-templated transcription"/>
    <property type="evidence" value="ECO:0007669"/>
    <property type="project" value="TreeGrafter"/>
</dbReference>
<dbReference type="PANTHER" id="PTHR30136">
    <property type="entry name" value="HELIX-TURN-HELIX TRANSCRIPTIONAL REGULATOR, ICLR FAMILY"/>
    <property type="match status" value="1"/>
</dbReference>
<evidence type="ECO:0000313" key="9">
    <source>
        <dbReference type="EMBL" id="QIP42908.1"/>
    </source>
</evidence>
<dbReference type="InterPro" id="IPR036388">
    <property type="entry name" value="WH-like_DNA-bd_sf"/>
</dbReference>
<dbReference type="InterPro" id="IPR050707">
    <property type="entry name" value="HTH_MetabolicPath_Reg"/>
</dbReference>
<dbReference type="PANTHER" id="PTHR30136:SF34">
    <property type="entry name" value="TRANSCRIPTIONAL REGULATOR"/>
    <property type="match status" value="1"/>
</dbReference>
<dbReference type="GO" id="GO:0006071">
    <property type="term" value="P:glycerol metabolic process"/>
    <property type="evidence" value="ECO:0007669"/>
    <property type="project" value="UniProtKB-KW"/>
</dbReference>
<dbReference type="SUPFAM" id="SSF46785">
    <property type="entry name" value="Winged helix' DNA-binding domain"/>
    <property type="match status" value="1"/>
</dbReference>
<dbReference type="InterPro" id="IPR012794">
    <property type="entry name" value="PcaR_PcaU"/>
</dbReference>
<dbReference type="Proteomes" id="UP000502345">
    <property type="component" value="Chromosome"/>
</dbReference>
<evidence type="ECO:0000256" key="6">
    <source>
        <dbReference type="ARBA" id="ARBA00070406"/>
    </source>
</evidence>
<comment type="function">
    <text evidence="5">May be an activator protein for the gylABX operon.</text>
</comment>
<organism evidence="9 10">
    <name type="scientific">Rhodococcus erythropolis</name>
    <name type="common">Arthrobacter picolinophilus</name>
    <dbReference type="NCBI Taxonomy" id="1833"/>
    <lineage>
        <taxon>Bacteria</taxon>
        <taxon>Bacillati</taxon>
        <taxon>Actinomycetota</taxon>
        <taxon>Actinomycetes</taxon>
        <taxon>Mycobacteriales</taxon>
        <taxon>Nocardiaceae</taxon>
        <taxon>Rhodococcus</taxon>
        <taxon>Rhodococcus erythropolis group</taxon>
    </lineage>
</organism>
<protein>
    <recommendedName>
        <fullName evidence="6">Glycerol operon regulatory protein</fullName>
    </recommendedName>
</protein>
<dbReference type="AlphaFoldDB" id="A0A6G9D172"/>
<keyword evidence="1" id="KW-0319">Glycerol metabolism</keyword>
<dbReference type="InterPro" id="IPR029016">
    <property type="entry name" value="GAF-like_dom_sf"/>
</dbReference>
<evidence type="ECO:0000256" key="5">
    <source>
        <dbReference type="ARBA" id="ARBA00058938"/>
    </source>
</evidence>
<dbReference type="GO" id="GO:0045893">
    <property type="term" value="P:positive regulation of DNA-templated transcription"/>
    <property type="evidence" value="ECO:0007669"/>
    <property type="project" value="InterPro"/>
</dbReference>
<dbReference type="InterPro" id="IPR005471">
    <property type="entry name" value="Tscrpt_reg_IclR_N"/>
</dbReference>
<sequence length="261" mass="27847">MKGHSVSENDRDYIQSIERGFAVLTAFDEKNPNPSLADLAAETGLSRPAVRRILLTLQKLGYVTGNNSRWSLTPRVLSIGQHFSASHALTEAALPRLLEIAEHTHESASLGVLDGVDVVYAARVPVRRIMSINVSVGTRVPAYATSMGRALLAWAPTEIVDNVIANSTFDALTPTTITDEGAFHTALRVVREQGYALTSEELEDGLISLAAPVRDAGGSVVGVTACSTSAGRTSPEAFRADVAPFLVEKANQLSADMGYRS</sequence>
<proteinExistence type="predicted"/>
<evidence type="ECO:0000259" key="8">
    <source>
        <dbReference type="PROSITE" id="PS51078"/>
    </source>
</evidence>
<dbReference type="Pfam" id="PF01614">
    <property type="entry name" value="IclR_C"/>
    <property type="match status" value="1"/>
</dbReference>
<keyword evidence="3" id="KW-0238">DNA-binding</keyword>
<dbReference type="GO" id="GO:0003700">
    <property type="term" value="F:DNA-binding transcription factor activity"/>
    <property type="evidence" value="ECO:0007669"/>
    <property type="project" value="TreeGrafter"/>
</dbReference>
<dbReference type="InterPro" id="IPR014757">
    <property type="entry name" value="Tscrpt_reg_IclR_C"/>
</dbReference>
<evidence type="ECO:0000256" key="1">
    <source>
        <dbReference type="ARBA" id="ARBA00022798"/>
    </source>
</evidence>
<keyword evidence="2" id="KW-0805">Transcription regulation</keyword>
<evidence type="ECO:0000259" key="7">
    <source>
        <dbReference type="PROSITE" id="PS51077"/>
    </source>
</evidence>
<reference evidence="9 10" key="1">
    <citation type="submission" date="2020-03" db="EMBL/GenBank/DDBJ databases">
        <title>Screen low temperature-resistant strains for efficient degradation of petroleum hydrocarbons under the low temperature.</title>
        <authorList>
            <person name="Wang Y."/>
            <person name="Chen J."/>
        </authorList>
    </citation>
    <scope>NUCLEOTIDE SEQUENCE [LARGE SCALE GENOMIC DNA]</scope>
    <source>
        <strain evidence="9 10">KB1</strain>
    </source>
</reference>
<evidence type="ECO:0000256" key="4">
    <source>
        <dbReference type="ARBA" id="ARBA00023163"/>
    </source>
</evidence>
<dbReference type="InterPro" id="IPR036390">
    <property type="entry name" value="WH_DNA-bd_sf"/>
</dbReference>